<evidence type="ECO:0000313" key="4">
    <source>
        <dbReference type="Proteomes" id="UP000245699"/>
    </source>
</evidence>
<dbReference type="PRINTS" id="PR00081">
    <property type="entry name" value="GDHRDH"/>
</dbReference>
<dbReference type="Proteomes" id="UP000245699">
    <property type="component" value="Unassembled WGS sequence"/>
</dbReference>
<evidence type="ECO:0008006" key="5">
    <source>
        <dbReference type="Google" id="ProtNLM"/>
    </source>
</evidence>
<reference evidence="3 4" key="1">
    <citation type="journal article" date="2018" name="MBio">
        <title>Comparative Genomics Reveals the Core Gene Toolbox for the Fungus-Insect Symbiosis.</title>
        <authorList>
            <person name="Wang Y."/>
            <person name="Stata M."/>
            <person name="Wang W."/>
            <person name="Stajich J.E."/>
            <person name="White M.M."/>
            <person name="Moncalvo J.M."/>
        </authorList>
    </citation>
    <scope>NUCLEOTIDE SEQUENCE [LARGE SCALE GENOMIC DNA]</scope>
    <source>
        <strain evidence="3 4">AUS-77-4</strain>
    </source>
</reference>
<keyword evidence="1" id="KW-0521">NADP</keyword>
<evidence type="ECO:0000256" key="2">
    <source>
        <dbReference type="RuleBase" id="RU000363"/>
    </source>
</evidence>
<dbReference type="PANTHER" id="PTHR43975:SF2">
    <property type="entry name" value="EG:BACR7A4.14 PROTEIN-RELATED"/>
    <property type="match status" value="1"/>
</dbReference>
<dbReference type="SUPFAM" id="SSF51735">
    <property type="entry name" value="NAD(P)-binding Rossmann-fold domains"/>
    <property type="match status" value="1"/>
</dbReference>
<dbReference type="InterPro" id="IPR020904">
    <property type="entry name" value="Sc_DH/Rdtase_CS"/>
</dbReference>
<dbReference type="OrthoDB" id="153074at2759"/>
<organism evidence="3 4">
    <name type="scientific">Furculomyces boomerangus</name>
    <dbReference type="NCBI Taxonomy" id="61424"/>
    <lineage>
        <taxon>Eukaryota</taxon>
        <taxon>Fungi</taxon>
        <taxon>Fungi incertae sedis</taxon>
        <taxon>Zoopagomycota</taxon>
        <taxon>Kickxellomycotina</taxon>
        <taxon>Harpellomycetes</taxon>
        <taxon>Harpellales</taxon>
        <taxon>Harpellaceae</taxon>
        <taxon>Furculomyces</taxon>
    </lineage>
</organism>
<comment type="similarity">
    <text evidence="2">Belongs to the short-chain dehydrogenases/reductases (SDR) family.</text>
</comment>
<dbReference type="Gene3D" id="3.40.50.720">
    <property type="entry name" value="NAD(P)-binding Rossmann-like Domain"/>
    <property type="match status" value="1"/>
</dbReference>
<dbReference type="EMBL" id="MBFT01000017">
    <property type="protein sequence ID" value="PVU99833.1"/>
    <property type="molecule type" value="Genomic_DNA"/>
</dbReference>
<protein>
    <recommendedName>
        <fullName evidence="5">Sepiapterin reductase</fullName>
    </recommendedName>
</protein>
<sequence>MTSANPVAIVTGASKGIGKATCISLAKLGFNVVGFARSELELKAVGKECETANPSTQFAYYSGDVSNNSDCDSTVELATKKFGRIDALVNNAAILDPAGDLTKISKADLARHFDVNLFSVLYLTQVALPELIKLKGKVINISSGSATTFLNTWGAYCCSKASLNMMTTGFATEVPEVTFLALRPGAVDTDMQVQIRASGHLMRPEDLKMFVSFKENGILIHPNIPASVIANLCLKLDHNLSGKFFSWDSPELAAYRD</sequence>
<accession>A0A2T9Z5G1</accession>
<dbReference type="STRING" id="61424.A0A2T9Z5G1"/>
<keyword evidence="4" id="KW-1185">Reference proteome</keyword>
<proteinExistence type="inferred from homology"/>
<dbReference type="InterPro" id="IPR036291">
    <property type="entry name" value="NAD(P)-bd_dom_sf"/>
</dbReference>
<dbReference type="PRINTS" id="PR00080">
    <property type="entry name" value="SDRFAMILY"/>
</dbReference>
<dbReference type="AlphaFoldDB" id="A0A2T9Z5G1"/>
<dbReference type="PANTHER" id="PTHR43975">
    <property type="entry name" value="ZGC:101858"/>
    <property type="match status" value="1"/>
</dbReference>
<dbReference type="InterPro" id="IPR002347">
    <property type="entry name" value="SDR_fam"/>
</dbReference>
<dbReference type="Pfam" id="PF00106">
    <property type="entry name" value="adh_short"/>
    <property type="match status" value="1"/>
</dbReference>
<gene>
    <name evidence="3" type="ORF">BB559_000376</name>
</gene>
<evidence type="ECO:0000313" key="3">
    <source>
        <dbReference type="EMBL" id="PVU99833.1"/>
    </source>
</evidence>
<evidence type="ECO:0000256" key="1">
    <source>
        <dbReference type="ARBA" id="ARBA00022857"/>
    </source>
</evidence>
<name>A0A2T9Z5G1_9FUNG</name>
<dbReference type="PROSITE" id="PS00061">
    <property type="entry name" value="ADH_SHORT"/>
    <property type="match status" value="1"/>
</dbReference>
<comment type="caution">
    <text evidence="3">The sequence shown here is derived from an EMBL/GenBank/DDBJ whole genome shotgun (WGS) entry which is preliminary data.</text>
</comment>